<feature type="domain" description="RPAP1 N-terminal" evidence="4">
    <location>
        <begin position="104"/>
        <end position="148"/>
    </location>
</feature>
<feature type="region of interest" description="Disordered" evidence="2">
    <location>
        <begin position="16"/>
        <end position="201"/>
    </location>
</feature>
<dbReference type="InterPro" id="IPR013929">
    <property type="entry name" value="RPAP1_C"/>
</dbReference>
<keyword evidence="6" id="KW-1185">Reference proteome</keyword>
<feature type="domain" description="RPAP1 C-terminal" evidence="3">
    <location>
        <begin position="278"/>
        <end position="344"/>
    </location>
</feature>
<accession>A0A5J5F3H2</accession>
<comment type="caution">
    <text evidence="5">The sequence shown here is derived from an EMBL/GenBank/DDBJ whole genome shotgun (WGS) entry which is preliminary data.</text>
</comment>
<dbReference type="Pfam" id="PF08621">
    <property type="entry name" value="RPAP1_N"/>
    <property type="match status" value="1"/>
</dbReference>
<dbReference type="PANTHER" id="PTHR21483:SF18">
    <property type="entry name" value="RNA POLYMERASE II-ASSOCIATED PROTEIN 1"/>
    <property type="match status" value="1"/>
</dbReference>
<dbReference type="GO" id="GO:0006366">
    <property type="term" value="P:transcription by RNA polymerase II"/>
    <property type="evidence" value="ECO:0007669"/>
    <property type="project" value="InterPro"/>
</dbReference>
<feature type="compositionally biased region" description="Low complexity" evidence="2">
    <location>
        <begin position="53"/>
        <end position="69"/>
    </location>
</feature>
<evidence type="ECO:0000259" key="4">
    <source>
        <dbReference type="Pfam" id="PF08621"/>
    </source>
</evidence>
<gene>
    <name evidence="5" type="ORF">FN846DRAFT_495132</name>
</gene>
<dbReference type="AlphaFoldDB" id="A0A5J5F3H2"/>
<feature type="compositionally biased region" description="Pro residues" evidence="2">
    <location>
        <begin position="175"/>
        <end position="184"/>
    </location>
</feature>
<evidence type="ECO:0000256" key="2">
    <source>
        <dbReference type="SAM" id="MobiDB-lite"/>
    </source>
</evidence>
<dbReference type="OrthoDB" id="348201at2759"/>
<evidence type="ECO:0000256" key="1">
    <source>
        <dbReference type="ARBA" id="ARBA00009953"/>
    </source>
</evidence>
<dbReference type="Pfam" id="PF08620">
    <property type="entry name" value="RPAP1_C"/>
    <property type="match status" value="1"/>
</dbReference>
<dbReference type="InterPro" id="IPR039913">
    <property type="entry name" value="RPAP1/Rba50"/>
</dbReference>
<protein>
    <submittedName>
        <fullName evidence="5">RPAP1-like protein</fullName>
    </submittedName>
</protein>
<feature type="compositionally biased region" description="Basic residues" evidence="2">
    <location>
        <begin position="73"/>
        <end position="87"/>
    </location>
</feature>
<feature type="compositionally biased region" description="Basic and acidic residues" evidence="2">
    <location>
        <begin position="100"/>
        <end position="120"/>
    </location>
</feature>
<dbReference type="PANTHER" id="PTHR21483">
    <property type="entry name" value="RNA POLYMERASE II-ASSOCIATED PROTEIN 1"/>
    <property type="match status" value="1"/>
</dbReference>
<evidence type="ECO:0000313" key="6">
    <source>
        <dbReference type="Proteomes" id="UP000326924"/>
    </source>
</evidence>
<dbReference type="EMBL" id="VXIS01000041">
    <property type="protein sequence ID" value="KAA8910897.1"/>
    <property type="molecule type" value="Genomic_DNA"/>
</dbReference>
<sequence length="406" mass="44647">MNIPGERFNLSLDQLDDLLGGGGGDEDDFDHLGVDEATAPPVMNFVGDIVEKPTSTTPSAPTLPQSTPTGFPAHKKRIPKNPSRFKQRAAAQPPPQQQPKTERQQISEDNERRLANMSKEEIEEERQELMSKLSPALIQRLLNKANMDEAPPSTRPTAEKQQQRPSVVVGSARPDPIPKPPPPKAAREDAAYDPDDAAPPIYDPSLFPDTGSYHFPRAPQSAPELDPSSPEFLKSLHEKYFPELPADPSKLAWMTPVSEREDMSCYHPSQSDLLPSALRFDFKGELLPPRKAREISTALGLHHHADAPAAAGYTVPELARLARSTFPSQRCMAMQTLGRIMYKLGTGYYGVPEIEMGLWRCIEEGRVLEGLQEAANAKGGHLSVKAYATDALWLWQKGGGKKVQAA</sequence>
<dbReference type="InParanoid" id="A0A5J5F3H2"/>
<dbReference type="InterPro" id="IPR013930">
    <property type="entry name" value="RPAP1_N"/>
</dbReference>
<proteinExistence type="inferred from homology"/>
<dbReference type="FunCoup" id="A0A5J5F3H2">
    <property type="interactions" value="150"/>
</dbReference>
<name>A0A5J5F3H2_9PEZI</name>
<evidence type="ECO:0000313" key="5">
    <source>
        <dbReference type="EMBL" id="KAA8910897.1"/>
    </source>
</evidence>
<comment type="similarity">
    <text evidence="1">Belongs to the RPAP1 family.</text>
</comment>
<dbReference type="Proteomes" id="UP000326924">
    <property type="component" value="Unassembled WGS sequence"/>
</dbReference>
<evidence type="ECO:0000259" key="3">
    <source>
        <dbReference type="Pfam" id="PF08620"/>
    </source>
</evidence>
<organism evidence="5 6">
    <name type="scientific">Sphaerosporella brunnea</name>
    <dbReference type="NCBI Taxonomy" id="1250544"/>
    <lineage>
        <taxon>Eukaryota</taxon>
        <taxon>Fungi</taxon>
        <taxon>Dikarya</taxon>
        <taxon>Ascomycota</taxon>
        <taxon>Pezizomycotina</taxon>
        <taxon>Pezizomycetes</taxon>
        <taxon>Pezizales</taxon>
        <taxon>Pyronemataceae</taxon>
        <taxon>Sphaerosporella</taxon>
    </lineage>
</organism>
<reference evidence="5 6" key="1">
    <citation type="submission" date="2019-09" db="EMBL/GenBank/DDBJ databases">
        <title>Draft genome of the ectomycorrhizal ascomycete Sphaerosporella brunnea.</title>
        <authorList>
            <consortium name="DOE Joint Genome Institute"/>
            <person name="Benucci G.M."/>
            <person name="Marozzi G."/>
            <person name="Antonielli L."/>
            <person name="Sanchez S."/>
            <person name="Marco P."/>
            <person name="Wang X."/>
            <person name="Falini L.B."/>
            <person name="Barry K."/>
            <person name="Haridas S."/>
            <person name="Lipzen A."/>
            <person name="Labutti K."/>
            <person name="Grigoriev I.V."/>
            <person name="Murat C."/>
            <person name="Martin F."/>
            <person name="Albertini E."/>
            <person name="Donnini D."/>
            <person name="Bonito G."/>
        </authorList>
    </citation>
    <scope>NUCLEOTIDE SEQUENCE [LARGE SCALE GENOMIC DNA]</scope>
    <source>
        <strain evidence="5 6">Sb_GMNB300</strain>
    </source>
</reference>